<keyword evidence="3" id="KW-0472">Membrane</keyword>
<dbReference type="Gene3D" id="3.30.750.24">
    <property type="entry name" value="STAS domain"/>
    <property type="match status" value="1"/>
</dbReference>
<evidence type="ECO:0000313" key="6">
    <source>
        <dbReference type="Proteomes" id="UP000460298"/>
    </source>
</evidence>
<comment type="similarity">
    <text evidence="1 2">Belongs to the anti-sigma-factor antagonist family.</text>
</comment>
<feature type="transmembrane region" description="Helical" evidence="3">
    <location>
        <begin position="47"/>
        <end position="68"/>
    </location>
</feature>
<dbReference type="InterPro" id="IPR036513">
    <property type="entry name" value="STAS_dom_sf"/>
</dbReference>
<comment type="caution">
    <text evidence="5">The sequence shown here is derived from an EMBL/GenBank/DDBJ whole genome shotgun (WGS) entry which is preliminary data.</text>
</comment>
<evidence type="ECO:0000313" key="5">
    <source>
        <dbReference type="EMBL" id="KAB2930266.1"/>
    </source>
</evidence>
<evidence type="ECO:0000256" key="3">
    <source>
        <dbReference type="SAM" id="Phobius"/>
    </source>
</evidence>
<keyword evidence="3" id="KW-0812">Transmembrane</keyword>
<dbReference type="SUPFAM" id="SSF52091">
    <property type="entry name" value="SpoIIaa-like"/>
    <property type="match status" value="1"/>
</dbReference>
<accession>A0A833GZ19</accession>
<gene>
    <name evidence="5" type="ORF">F9K24_17675</name>
</gene>
<dbReference type="EMBL" id="WBUI01000022">
    <property type="protein sequence ID" value="KAB2930266.1"/>
    <property type="molecule type" value="Genomic_DNA"/>
</dbReference>
<organism evidence="5 6">
    <name type="scientific">Leptonema illini</name>
    <dbReference type="NCBI Taxonomy" id="183"/>
    <lineage>
        <taxon>Bacteria</taxon>
        <taxon>Pseudomonadati</taxon>
        <taxon>Spirochaetota</taxon>
        <taxon>Spirochaetia</taxon>
        <taxon>Leptospirales</taxon>
        <taxon>Leptospiraceae</taxon>
        <taxon>Leptonema</taxon>
    </lineage>
</organism>
<feature type="domain" description="STAS" evidence="4">
    <location>
        <begin position="5"/>
        <end position="114"/>
    </location>
</feature>
<name>A0A833GZ19_9LEPT</name>
<proteinExistence type="inferred from homology"/>
<dbReference type="InterPro" id="IPR002645">
    <property type="entry name" value="STAS_dom"/>
</dbReference>
<dbReference type="InterPro" id="IPR003658">
    <property type="entry name" value="Anti-sigma_ant"/>
</dbReference>
<dbReference type="AlphaFoldDB" id="A0A833GZ19"/>
<dbReference type="NCBIfam" id="TIGR00377">
    <property type="entry name" value="ant_ant_sig"/>
    <property type="match status" value="1"/>
</dbReference>
<sequence>MSSTLSMKASAQGDVVIVHLSGALDATTSPALDAAIKKLIGEGRKKIVVEMSALTFIASAGLGLLAALRKQLKTAGGDLRIVAPTAAVLDVFKLLSFDKVFSISARVEDAVAGF</sequence>
<keyword evidence="3" id="KW-1133">Transmembrane helix</keyword>
<dbReference type="Pfam" id="PF01740">
    <property type="entry name" value="STAS"/>
    <property type="match status" value="1"/>
</dbReference>
<evidence type="ECO:0000259" key="4">
    <source>
        <dbReference type="PROSITE" id="PS50801"/>
    </source>
</evidence>
<dbReference type="CDD" id="cd07043">
    <property type="entry name" value="STAS_anti-anti-sigma_factors"/>
    <property type="match status" value="1"/>
</dbReference>
<dbReference type="PANTHER" id="PTHR33495">
    <property type="entry name" value="ANTI-SIGMA FACTOR ANTAGONIST TM_1081-RELATED-RELATED"/>
    <property type="match status" value="1"/>
</dbReference>
<evidence type="ECO:0000256" key="2">
    <source>
        <dbReference type="RuleBase" id="RU003749"/>
    </source>
</evidence>
<dbReference type="GO" id="GO:0043856">
    <property type="term" value="F:anti-sigma factor antagonist activity"/>
    <property type="evidence" value="ECO:0007669"/>
    <property type="project" value="InterPro"/>
</dbReference>
<protein>
    <recommendedName>
        <fullName evidence="2">Anti-sigma factor antagonist</fullName>
    </recommendedName>
</protein>
<dbReference type="PROSITE" id="PS50801">
    <property type="entry name" value="STAS"/>
    <property type="match status" value="1"/>
</dbReference>
<dbReference type="PANTHER" id="PTHR33495:SF2">
    <property type="entry name" value="ANTI-SIGMA FACTOR ANTAGONIST TM_1081-RELATED"/>
    <property type="match status" value="1"/>
</dbReference>
<evidence type="ECO:0000256" key="1">
    <source>
        <dbReference type="ARBA" id="ARBA00009013"/>
    </source>
</evidence>
<reference evidence="5 6" key="1">
    <citation type="submission" date="2019-10" db="EMBL/GenBank/DDBJ databases">
        <title>Extracellular Electron Transfer in a Candidatus Methanoperedens spp. Enrichment Culture.</title>
        <authorList>
            <person name="Berger S."/>
            <person name="Rangel Shaw D."/>
            <person name="Berben T."/>
            <person name="In 'T Zandt M."/>
            <person name="Frank J."/>
            <person name="Reimann J."/>
            <person name="Jetten M.S.M."/>
            <person name="Welte C.U."/>
        </authorList>
    </citation>
    <scope>NUCLEOTIDE SEQUENCE [LARGE SCALE GENOMIC DNA]</scope>
    <source>
        <strain evidence="5">SB12</strain>
    </source>
</reference>
<dbReference type="Proteomes" id="UP000460298">
    <property type="component" value="Unassembled WGS sequence"/>
</dbReference>